<dbReference type="EMBL" id="MU001508">
    <property type="protein sequence ID" value="KAF2439887.1"/>
    <property type="molecule type" value="Genomic_DNA"/>
</dbReference>
<sequence>MRSQSKEERWASCNRSSDLAIGAPILLVGVVKSIMWRLKEDVKARKDIKPIDWNSNTQKPVICVIFEVALPGGICFPGYTYSCGLSTVKCHTGCRQLHSSNCSPSPTPTVAKSVCVAGRRPR</sequence>
<proteinExistence type="predicted"/>
<evidence type="ECO:0000313" key="1">
    <source>
        <dbReference type="EMBL" id="KAF2439887.1"/>
    </source>
</evidence>
<accession>A0A9P4P9S7</accession>
<dbReference type="Proteomes" id="UP000799764">
    <property type="component" value="Unassembled WGS sequence"/>
</dbReference>
<evidence type="ECO:0000313" key="2">
    <source>
        <dbReference type="Proteomes" id="UP000799764"/>
    </source>
</evidence>
<keyword evidence="2" id="KW-1185">Reference proteome</keyword>
<organism evidence="1 2">
    <name type="scientific">Karstenula rhodostoma CBS 690.94</name>
    <dbReference type="NCBI Taxonomy" id="1392251"/>
    <lineage>
        <taxon>Eukaryota</taxon>
        <taxon>Fungi</taxon>
        <taxon>Dikarya</taxon>
        <taxon>Ascomycota</taxon>
        <taxon>Pezizomycotina</taxon>
        <taxon>Dothideomycetes</taxon>
        <taxon>Pleosporomycetidae</taxon>
        <taxon>Pleosporales</taxon>
        <taxon>Massarineae</taxon>
        <taxon>Didymosphaeriaceae</taxon>
        <taxon>Karstenula</taxon>
    </lineage>
</organism>
<protein>
    <submittedName>
        <fullName evidence="1">Uncharacterized protein</fullName>
    </submittedName>
</protein>
<dbReference type="AlphaFoldDB" id="A0A9P4P9S7"/>
<reference evidence="1" key="1">
    <citation type="journal article" date="2020" name="Stud. Mycol.">
        <title>101 Dothideomycetes genomes: a test case for predicting lifestyles and emergence of pathogens.</title>
        <authorList>
            <person name="Haridas S."/>
            <person name="Albert R."/>
            <person name="Binder M."/>
            <person name="Bloem J."/>
            <person name="Labutti K."/>
            <person name="Salamov A."/>
            <person name="Andreopoulos B."/>
            <person name="Baker S."/>
            <person name="Barry K."/>
            <person name="Bills G."/>
            <person name="Bluhm B."/>
            <person name="Cannon C."/>
            <person name="Castanera R."/>
            <person name="Culley D."/>
            <person name="Daum C."/>
            <person name="Ezra D."/>
            <person name="Gonzalez J."/>
            <person name="Henrissat B."/>
            <person name="Kuo A."/>
            <person name="Liang C."/>
            <person name="Lipzen A."/>
            <person name="Lutzoni F."/>
            <person name="Magnuson J."/>
            <person name="Mondo S."/>
            <person name="Nolan M."/>
            <person name="Ohm R."/>
            <person name="Pangilinan J."/>
            <person name="Park H.-J."/>
            <person name="Ramirez L."/>
            <person name="Alfaro M."/>
            <person name="Sun H."/>
            <person name="Tritt A."/>
            <person name="Yoshinaga Y."/>
            <person name="Zwiers L.-H."/>
            <person name="Turgeon B."/>
            <person name="Goodwin S."/>
            <person name="Spatafora J."/>
            <person name="Crous P."/>
            <person name="Grigoriev I."/>
        </authorList>
    </citation>
    <scope>NUCLEOTIDE SEQUENCE</scope>
    <source>
        <strain evidence="1">CBS 690.94</strain>
    </source>
</reference>
<comment type="caution">
    <text evidence="1">The sequence shown here is derived from an EMBL/GenBank/DDBJ whole genome shotgun (WGS) entry which is preliminary data.</text>
</comment>
<name>A0A9P4P9S7_9PLEO</name>
<gene>
    <name evidence="1" type="ORF">P171DRAFT_114298</name>
</gene>